<dbReference type="EMBL" id="JAQNDN010000027">
    <property type="protein sequence ID" value="MDC0675038.1"/>
    <property type="molecule type" value="Genomic_DNA"/>
</dbReference>
<feature type="chain" id="PRO_5045879394" evidence="2">
    <location>
        <begin position="18"/>
        <end position="531"/>
    </location>
</feature>
<keyword evidence="2" id="KW-0732">Signal</keyword>
<organism evidence="3 4">
    <name type="scientific">Nannocystis radixulma</name>
    <dbReference type="NCBI Taxonomy" id="2995305"/>
    <lineage>
        <taxon>Bacteria</taxon>
        <taxon>Pseudomonadati</taxon>
        <taxon>Myxococcota</taxon>
        <taxon>Polyangia</taxon>
        <taxon>Nannocystales</taxon>
        <taxon>Nannocystaceae</taxon>
        <taxon>Nannocystis</taxon>
    </lineage>
</organism>
<keyword evidence="4" id="KW-1185">Reference proteome</keyword>
<evidence type="ECO:0000313" key="3">
    <source>
        <dbReference type="EMBL" id="MDC0675038.1"/>
    </source>
</evidence>
<reference evidence="3 4" key="1">
    <citation type="submission" date="2022-11" db="EMBL/GenBank/DDBJ databases">
        <title>Minimal conservation of predation-associated metabolite biosynthetic gene clusters underscores biosynthetic potential of Myxococcota including descriptions for ten novel species: Archangium lansinium sp. nov., Myxococcus landrumus sp. nov., Nannocystis bai.</title>
        <authorList>
            <person name="Ahearne A."/>
            <person name="Stevens C."/>
            <person name="Dowd S."/>
        </authorList>
    </citation>
    <scope>NUCLEOTIDE SEQUENCE [LARGE SCALE GENOMIC DNA]</scope>
    <source>
        <strain evidence="3 4">NCELM</strain>
    </source>
</reference>
<feature type="compositionally biased region" description="Low complexity" evidence="1">
    <location>
        <begin position="506"/>
        <end position="520"/>
    </location>
</feature>
<dbReference type="Proteomes" id="UP001217838">
    <property type="component" value="Unassembled WGS sequence"/>
</dbReference>
<evidence type="ECO:0000256" key="1">
    <source>
        <dbReference type="SAM" id="MobiDB-lite"/>
    </source>
</evidence>
<feature type="region of interest" description="Disordered" evidence="1">
    <location>
        <begin position="19"/>
        <end position="64"/>
    </location>
</feature>
<sequence length="531" mass="56796">MSSKTFLILLLGPLACGAGQEPAEPASATKKAGKDAATKDAATKDAATRDAVKDAAPKDAAKDAAPKSAASAYQCAIPLQLNGTVPPDIYPHNNDRDANCFGWQEFIALNWPVATGVGFGDPGDTGAVAWQGYMSTHQLFRPDGSAPPPWGTPPAITPDCLAEAGLTAAAARAAIPLTMSTKFSSEFESGDGQQAAPRNAPAWLGDTRGNNLWYEVRVDEDEYDAIVAGSYYNREGQAAYYRSNPNTALALPIGTFQPSFVGALELKAAWMEVPNPSDAQWSRYKLSQAVVVDPSTQKCQALTVALVGLHIIHKTQAQPTWVWATFEHVDNAPNDADAAATTKTWNFYDPACQPRAVQVPTACQFNKQANVTVPCTPNQPPQYWIGDGCPAPTPIQVTRLSPIDGDAQAVNDTAWATIRAAYPDSVWLNYQVVAVQWSTNPPQQSSQPASVPQLFNSPSPDSNIANTVLETYDQRSKCIDCHKFATISGSTTLPSDFSFALQDAQPKTTTPKPLKTAAVKAGHRPARRIVE</sequence>
<comment type="caution">
    <text evidence="3">The sequence shown here is derived from an EMBL/GenBank/DDBJ whole genome shotgun (WGS) entry which is preliminary data.</text>
</comment>
<feature type="region of interest" description="Disordered" evidence="1">
    <location>
        <begin position="506"/>
        <end position="531"/>
    </location>
</feature>
<evidence type="ECO:0000313" key="4">
    <source>
        <dbReference type="Proteomes" id="UP001217838"/>
    </source>
</evidence>
<accession>A0ABT5BNR6</accession>
<dbReference type="RefSeq" id="WP_272009728.1">
    <property type="nucleotide sequence ID" value="NZ_JAQNDN010000027.1"/>
</dbReference>
<feature type="compositionally biased region" description="Basic and acidic residues" evidence="1">
    <location>
        <begin position="32"/>
        <end position="64"/>
    </location>
</feature>
<feature type="signal peptide" evidence="2">
    <location>
        <begin position="1"/>
        <end position="17"/>
    </location>
</feature>
<name>A0ABT5BNR6_9BACT</name>
<proteinExistence type="predicted"/>
<protein>
    <submittedName>
        <fullName evidence="3">Cytochrome c family protein</fullName>
    </submittedName>
</protein>
<gene>
    <name evidence="3" type="ORF">POL58_45265</name>
</gene>
<evidence type="ECO:0000256" key="2">
    <source>
        <dbReference type="SAM" id="SignalP"/>
    </source>
</evidence>
<feature type="compositionally biased region" description="Basic residues" evidence="1">
    <location>
        <begin position="521"/>
        <end position="531"/>
    </location>
</feature>